<evidence type="ECO:0000259" key="8">
    <source>
        <dbReference type="PROSITE" id="PS52029"/>
    </source>
</evidence>
<evidence type="ECO:0000256" key="4">
    <source>
        <dbReference type="ARBA" id="ARBA00022984"/>
    </source>
</evidence>
<keyword evidence="7" id="KW-0472">Membrane</keyword>
<dbReference type="PROSITE" id="PS52029">
    <property type="entry name" value="LD_TPASE"/>
    <property type="match status" value="1"/>
</dbReference>
<evidence type="ECO:0000256" key="7">
    <source>
        <dbReference type="SAM" id="Phobius"/>
    </source>
</evidence>
<dbReference type="PANTHER" id="PTHR30582">
    <property type="entry name" value="L,D-TRANSPEPTIDASE"/>
    <property type="match status" value="1"/>
</dbReference>
<feature type="domain" description="L,D-TPase catalytic" evidence="8">
    <location>
        <begin position="108"/>
        <end position="242"/>
    </location>
</feature>
<dbReference type="EMBL" id="MFEC01000025">
    <property type="protein sequence ID" value="OGE70979.1"/>
    <property type="molecule type" value="Genomic_DNA"/>
</dbReference>
<reference evidence="9 10" key="1">
    <citation type="journal article" date="2016" name="Nat. Commun.">
        <title>Thousands of microbial genomes shed light on interconnected biogeochemical processes in an aquifer system.</title>
        <authorList>
            <person name="Anantharaman K."/>
            <person name="Brown C.T."/>
            <person name="Hug L.A."/>
            <person name="Sharon I."/>
            <person name="Castelle C.J."/>
            <person name="Probst A.J."/>
            <person name="Thomas B.C."/>
            <person name="Singh A."/>
            <person name="Wilkins M.J."/>
            <person name="Karaoz U."/>
            <person name="Brodie E.L."/>
            <person name="Williams K.H."/>
            <person name="Hubbard S.S."/>
            <person name="Banfield J.F."/>
        </authorList>
    </citation>
    <scope>NUCLEOTIDE SEQUENCE [LARGE SCALE GENOMIC DNA]</scope>
</reference>
<keyword evidence="5 6" id="KW-0961">Cell wall biogenesis/degradation</keyword>
<protein>
    <recommendedName>
        <fullName evidence="8">L,D-TPase catalytic domain-containing protein</fullName>
    </recommendedName>
</protein>
<comment type="caution">
    <text evidence="9">The sequence shown here is derived from an EMBL/GenBank/DDBJ whole genome shotgun (WGS) entry which is preliminary data.</text>
</comment>
<keyword evidence="7" id="KW-0812">Transmembrane</keyword>
<dbReference type="InterPro" id="IPR050979">
    <property type="entry name" value="LD-transpeptidase"/>
</dbReference>
<proteinExistence type="predicted"/>
<evidence type="ECO:0000256" key="6">
    <source>
        <dbReference type="PROSITE-ProRule" id="PRU01373"/>
    </source>
</evidence>
<organism evidence="9 10">
    <name type="scientific">Candidatus Daviesbacteria bacterium RIFOXYD1_FULL_41_10</name>
    <dbReference type="NCBI Taxonomy" id="1797801"/>
    <lineage>
        <taxon>Bacteria</taxon>
        <taxon>Candidatus Daviesiibacteriota</taxon>
    </lineage>
</organism>
<name>A0A1F5MZZ2_9BACT</name>
<feature type="active site" description="Proton donor/acceptor" evidence="6">
    <location>
        <position position="186"/>
    </location>
</feature>
<dbReference type="SUPFAM" id="SSF141523">
    <property type="entry name" value="L,D-transpeptidase catalytic domain-like"/>
    <property type="match status" value="1"/>
</dbReference>
<dbReference type="CDD" id="cd16913">
    <property type="entry name" value="YkuD_like"/>
    <property type="match status" value="1"/>
</dbReference>
<dbReference type="GO" id="GO:0005576">
    <property type="term" value="C:extracellular region"/>
    <property type="evidence" value="ECO:0007669"/>
    <property type="project" value="TreeGrafter"/>
</dbReference>
<dbReference type="Gene3D" id="2.40.440.10">
    <property type="entry name" value="L,D-transpeptidase catalytic domain-like"/>
    <property type="match status" value="1"/>
</dbReference>
<dbReference type="GO" id="GO:0071972">
    <property type="term" value="F:peptidoglycan L,D-transpeptidase activity"/>
    <property type="evidence" value="ECO:0007669"/>
    <property type="project" value="TreeGrafter"/>
</dbReference>
<accession>A0A1F5MZZ2</accession>
<comment type="pathway">
    <text evidence="1 6">Cell wall biogenesis; peptidoglycan biosynthesis.</text>
</comment>
<dbReference type="Proteomes" id="UP000177135">
    <property type="component" value="Unassembled WGS sequence"/>
</dbReference>
<dbReference type="InterPro" id="IPR005490">
    <property type="entry name" value="LD_TPept_cat_dom"/>
</dbReference>
<dbReference type="UniPathway" id="UPA00219"/>
<keyword evidence="3 6" id="KW-0133">Cell shape</keyword>
<evidence type="ECO:0000313" key="9">
    <source>
        <dbReference type="EMBL" id="OGE70979.1"/>
    </source>
</evidence>
<keyword evidence="4 6" id="KW-0573">Peptidoglycan synthesis</keyword>
<evidence type="ECO:0000313" key="10">
    <source>
        <dbReference type="Proteomes" id="UP000177135"/>
    </source>
</evidence>
<evidence type="ECO:0000256" key="5">
    <source>
        <dbReference type="ARBA" id="ARBA00023316"/>
    </source>
</evidence>
<feature type="active site" description="Nucleophile" evidence="6">
    <location>
        <position position="202"/>
    </location>
</feature>
<dbReference type="GO" id="GO:0018104">
    <property type="term" value="P:peptidoglycan-protein cross-linking"/>
    <property type="evidence" value="ECO:0007669"/>
    <property type="project" value="TreeGrafter"/>
</dbReference>
<keyword evidence="2" id="KW-0808">Transferase</keyword>
<gene>
    <name evidence="9" type="ORF">A2617_01450</name>
</gene>
<dbReference type="GO" id="GO:0016740">
    <property type="term" value="F:transferase activity"/>
    <property type="evidence" value="ECO:0007669"/>
    <property type="project" value="UniProtKB-KW"/>
</dbReference>
<dbReference type="PANTHER" id="PTHR30582:SF2">
    <property type="entry name" value="L,D-TRANSPEPTIDASE YCIB-RELATED"/>
    <property type="match status" value="1"/>
</dbReference>
<dbReference type="GO" id="GO:0008360">
    <property type="term" value="P:regulation of cell shape"/>
    <property type="evidence" value="ECO:0007669"/>
    <property type="project" value="UniProtKB-UniRule"/>
</dbReference>
<feature type="transmembrane region" description="Helical" evidence="7">
    <location>
        <begin position="7"/>
        <end position="26"/>
    </location>
</feature>
<dbReference type="Pfam" id="PF03734">
    <property type="entry name" value="YkuD"/>
    <property type="match status" value="1"/>
</dbReference>
<sequence length="242" mass="27107">MKLVHKFLPLVLLVVIIFIVFSYLPIRRVIFYRLGITNDSTTSCCSVEEIMSSSGKFDEETAAAIFNNQVVDYPRTSLAYAYSESLAQSISNDGPTVLGAENTDKDEKWIDVSLDEQRLRAYEGNRVVLEFPISSGLWTPTPKGTFQIWHKTRSQRMKGGSKEMGTYYDLPNVPNNMFFYKGYAIHGAYWHNNFGHPMSHGCVNSPLSSVAKLFEWAGPTVDIGQNVAHATTDNPGTKVIVH</sequence>
<dbReference type="GO" id="GO:0071555">
    <property type="term" value="P:cell wall organization"/>
    <property type="evidence" value="ECO:0007669"/>
    <property type="project" value="UniProtKB-UniRule"/>
</dbReference>
<evidence type="ECO:0000256" key="1">
    <source>
        <dbReference type="ARBA" id="ARBA00004752"/>
    </source>
</evidence>
<keyword evidence="7" id="KW-1133">Transmembrane helix</keyword>
<dbReference type="AlphaFoldDB" id="A0A1F5MZZ2"/>
<evidence type="ECO:0000256" key="3">
    <source>
        <dbReference type="ARBA" id="ARBA00022960"/>
    </source>
</evidence>
<dbReference type="InterPro" id="IPR038063">
    <property type="entry name" value="Transpep_catalytic_dom"/>
</dbReference>
<evidence type="ECO:0000256" key="2">
    <source>
        <dbReference type="ARBA" id="ARBA00022679"/>
    </source>
</evidence>